<evidence type="ECO:0000259" key="1">
    <source>
        <dbReference type="PROSITE" id="PS50930"/>
    </source>
</evidence>
<evidence type="ECO:0000313" key="3">
    <source>
        <dbReference type="Proteomes" id="UP001595807"/>
    </source>
</evidence>
<organism evidence="2 3">
    <name type="scientific">Streptococcus caprae</name>
    <dbReference type="NCBI Taxonomy" id="1640501"/>
    <lineage>
        <taxon>Bacteria</taxon>
        <taxon>Bacillati</taxon>
        <taxon>Bacillota</taxon>
        <taxon>Bacilli</taxon>
        <taxon>Lactobacillales</taxon>
        <taxon>Streptococcaceae</taxon>
        <taxon>Streptococcus</taxon>
    </lineage>
</organism>
<dbReference type="Gene3D" id="2.40.50.1020">
    <property type="entry name" value="LytTr DNA-binding domain"/>
    <property type="match status" value="1"/>
</dbReference>
<dbReference type="PROSITE" id="PS50930">
    <property type="entry name" value="HTH_LYTTR"/>
    <property type="match status" value="1"/>
</dbReference>
<dbReference type="PANTHER" id="PTHR37299">
    <property type="entry name" value="TRANSCRIPTIONAL REGULATOR-RELATED"/>
    <property type="match status" value="1"/>
</dbReference>
<dbReference type="InterPro" id="IPR007492">
    <property type="entry name" value="LytTR_DNA-bd_dom"/>
</dbReference>
<accession>A0ABV8CT68</accession>
<keyword evidence="2" id="KW-0238">DNA-binding</keyword>
<dbReference type="Pfam" id="PF04397">
    <property type="entry name" value="LytTR"/>
    <property type="match status" value="1"/>
</dbReference>
<evidence type="ECO:0000313" key="2">
    <source>
        <dbReference type="EMBL" id="MFC3927319.1"/>
    </source>
</evidence>
<dbReference type="GO" id="GO:0003677">
    <property type="term" value="F:DNA binding"/>
    <property type="evidence" value="ECO:0007669"/>
    <property type="project" value="UniProtKB-KW"/>
</dbReference>
<dbReference type="EMBL" id="JBHRZV010000006">
    <property type="protein sequence ID" value="MFC3927319.1"/>
    <property type="molecule type" value="Genomic_DNA"/>
</dbReference>
<dbReference type="RefSeq" id="WP_380424719.1">
    <property type="nucleotide sequence ID" value="NZ_JBHRZV010000006.1"/>
</dbReference>
<comment type="caution">
    <text evidence="2">The sequence shown here is derived from an EMBL/GenBank/DDBJ whole genome shotgun (WGS) entry which is preliminary data.</text>
</comment>
<feature type="domain" description="HTH LytTR-type" evidence="1">
    <location>
        <begin position="45"/>
        <end position="149"/>
    </location>
</feature>
<keyword evidence="3" id="KW-1185">Reference proteome</keyword>
<dbReference type="SMART" id="SM00850">
    <property type="entry name" value="LytTR"/>
    <property type="match status" value="1"/>
</dbReference>
<protein>
    <submittedName>
        <fullName evidence="2">LytTR family DNA-binding domain-containing protein</fullName>
    </submittedName>
</protein>
<dbReference type="Proteomes" id="UP001595807">
    <property type="component" value="Unassembled WGS sequence"/>
</dbReference>
<dbReference type="InterPro" id="IPR046947">
    <property type="entry name" value="LytR-like"/>
</dbReference>
<reference evidence="3" key="1">
    <citation type="journal article" date="2019" name="Int. J. Syst. Evol. Microbiol.">
        <title>The Global Catalogue of Microorganisms (GCM) 10K type strain sequencing project: providing services to taxonomists for standard genome sequencing and annotation.</title>
        <authorList>
            <consortium name="The Broad Institute Genomics Platform"/>
            <consortium name="The Broad Institute Genome Sequencing Center for Infectious Disease"/>
            <person name="Wu L."/>
            <person name="Ma J."/>
        </authorList>
    </citation>
    <scope>NUCLEOTIDE SEQUENCE [LARGE SCALE GENOMIC DNA]</scope>
    <source>
        <strain evidence="3">CCUG 67170</strain>
    </source>
</reference>
<gene>
    <name evidence="2" type="ORF">ACFORF_01550</name>
</gene>
<proteinExistence type="predicted"/>
<dbReference type="PANTHER" id="PTHR37299:SF1">
    <property type="entry name" value="STAGE 0 SPORULATION PROTEIN A HOMOLOG"/>
    <property type="match status" value="1"/>
</dbReference>
<sequence>MKWVFKEVDNLENLEIELRKSVYDKEVADLVAYLENFQRLTPEVLPVKSGDQIQLIKVADLALIDVAENYLVLTGAFGQVRTRLRLYQLMDKLANPDFVQVSKQTVVNINHLDYLEASFSGNMTAFLKGKHKTTVSRRYLKQLEARLGL</sequence>
<name>A0ABV8CT68_9STRE</name>